<accession>U6MUV0</accession>
<dbReference type="OrthoDB" id="363718at2759"/>
<reference evidence="2" key="2">
    <citation type="submission" date="2013-10" db="EMBL/GenBank/DDBJ databases">
        <authorList>
            <person name="Aslett M."/>
        </authorList>
    </citation>
    <scope>NUCLEOTIDE SEQUENCE [LARGE SCALE GENOMIC DNA]</scope>
    <source>
        <strain evidence="2">Houghton</strain>
    </source>
</reference>
<feature type="compositionally biased region" description="Low complexity" evidence="1">
    <location>
        <begin position="99"/>
        <end position="112"/>
    </location>
</feature>
<protein>
    <submittedName>
        <fullName evidence="2">Uncharacterized protein</fullName>
    </submittedName>
</protein>
<dbReference type="Proteomes" id="UP000030754">
    <property type="component" value="Unassembled WGS sequence"/>
</dbReference>
<evidence type="ECO:0000313" key="3">
    <source>
        <dbReference type="Proteomes" id="UP000030754"/>
    </source>
</evidence>
<organism evidence="2 3">
    <name type="scientific">Eimeria necatrix</name>
    <dbReference type="NCBI Taxonomy" id="51315"/>
    <lineage>
        <taxon>Eukaryota</taxon>
        <taxon>Sar</taxon>
        <taxon>Alveolata</taxon>
        <taxon>Apicomplexa</taxon>
        <taxon>Conoidasida</taxon>
        <taxon>Coccidia</taxon>
        <taxon>Eucoccidiorida</taxon>
        <taxon>Eimeriorina</taxon>
        <taxon>Eimeriidae</taxon>
        <taxon>Eimeria</taxon>
    </lineage>
</organism>
<dbReference type="GeneID" id="25474288"/>
<feature type="compositionally biased region" description="Polar residues" evidence="1">
    <location>
        <begin position="146"/>
        <end position="157"/>
    </location>
</feature>
<evidence type="ECO:0000313" key="2">
    <source>
        <dbReference type="EMBL" id="CDJ67771.1"/>
    </source>
</evidence>
<evidence type="ECO:0000256" key="1">
    <source>
        <dbReference type="SAM" id="MobiDB-lite"/>
    </source>
</evidence>
<reference evidence="2" key="1">
    <citation type="submission" date="2013-10" db="EMBL/GenBank/DDBJ databases">
        <title>Genomic analysis of the causative agents of coccidiosis in chickens.</title>
        <authorList>
            <person name="Reid A.J."/>
            <person name="Blake D."/>
            <person name="Billington K."/>
            <person name="Browne H."/>
            <person name="Dunn M."/>
            <person name="Hung S."/>
            <person name="Kawahara F."/>
            <person name="Miranda-Saavedra D."/>
            <person name="Mourier T."/>
            <person name="Nagra H."/>
            <person name="Otto T.D."/>
            <person name="Rawlings N."/>
            <person name="Sanchez A."/>
            <person name="Sanders M."/>
            <person name="Subramaniam C."/>
            <person name="Tay Y."/>
            <person name="Dear P."/>
            <person name="Doerig C."/>
            <person name="Gruber A."/>
            <person name="Parkinson J."/>
            <person name="Shirley M."/>
            <person name="Wan K.L."/>
            <person name="Berriman M."/>
            <person name="Tomley F."/>
            <person name="Pain A."/>
        </authorList>
    </citation>
    <scope>NUCLEOTIDE SEQUENCE [LARGE SCALE GENOMIC DNA]</scope>
    <source>
        <strain evidence="2">Houghton</strain>
    </source>
</reference>
<dbReference type="VEuPathDB" id="ToxoDB:ENH_00041310"/>
<dbReference type="EMBL" id="HG724801">
    <property type="protein sequence ID" value="CDJ67771.1"/>
    <property type="molecule type" value="Genomic_DNA"/>
</dbReference>
<proteinExistence type="predicted"/>
<dbReference type="RefSeq" id="XP_013436238.1">
    <property type="nucleotide sequence ID" value="XM_013580784.1"/>
</dbReference>
<name>U6MUV0_9EIME</name>
<feature type="region of interest" description="Disordered" evidence="1">
    <location>
        <begin position="99"/>
        <end position="158"/>
    </location>
</feature>
<dbReference type="AlphaFoldDB" id="U6MUV0"/>
<keyword evidence="3" id="KW-1185">Reference proteome</keyword>
<sequence length="418" mass="44917">MGPFSGGPQRVLPRAGAPLLLLGAPRAPEVAALGVRARAAAAATTAAAAAASAAAGAAAAARPEAAAGGGVPVFSGSGPFASRLPFGLFSAASRCLSSSSSSSSNSSSSSSSRPHLFGRRTRSRSYDPPLSAEFAAEERRQRMARSPSTTGGWSPSWTPYKPPAAAAAAAGTAAAAAAAANDPSLKAPSVGYTVPYTFRVEDTVTPEEKRALRLHPLSRPASPFLTYSDFCGNRLPTLDTAENVRYWKDTGLDRLLPRVFPLQLQQSRRLQPLLRELIFALHQMDPRRFNIHAIAARYSLKESTVRRVIKEFSLSEFLRKNRLAKESTRRLSRAEAVLKMKEIVFSQKLATKKWGRKKSMLKKKTNSKDGRALLTGLCGSTLRWRICLLSLFQLRGSLSCSSSSSRQRFAEAVSFFSS</sequence>
<gene>
    <name evidence="2" type="ORF">ENH_00041310</name>
</gene>